<feature type="transmembrane region" description="Helical" evidence="5">
    <location>
        <begin position="167"/>
        <end position="188"/>
    </location>
</feature>
<comment type="subcellular location">
    <subcellularLocation>
        <location evidence="1">Membrane</location>
        <topology evidence="1">Multi-pass membrane protein</topology>
    </subcellularLocation>
</comment>
<dbReference type="KEGG" id="vpy:HZI73_02285"/>
<accession>A0A8J8MG55</accession>
<keyword evidence="3 5" id="KW-1133">Transmembrane helix</keyword>
<reference evidence="7" key="1">
    <citation type="submission" date="2020-07" db="EMBL/GenBank/DDBJ databases">
        <title>Vallitalea pronyensis genome.</title>
        <authorList>
            <person name="Postec A."/>
        </authorList>
    </citation>
    <scope>NUCLEOTIDE SEQUENCE</scope>
    <source>
        <strain evidence="7">FatNI3</strain>
    </source>
</reference>
<keyword evidence="4 5" id="KW-0472">Membrane</keyword>
<gene>
    <name evidence="7" type="ORF">HZI73_02285</name>
</gene>
<feature type="transmembrane region" description="Helical" evidence="5">
    <location>
        <begin position="31"/>
        <end position="54"/>
    </location>
</feature>
<evidence type="ECO:0000313" key="8">
    <source>
        <dbReference type="Proteomes" id="UP000683246"/>
    </source>
</evidence>
<dbReference type="GO" id="GO:0016020">
    <property type="term" value="C:membrane"/>
    <property type="evidence" value="ECO:0007669"/>
    <property type="project" value="UniProtKB-SubCell"/>
</dbReference>
<evidence type="ECO:0000256" key="3">
    <source>
        <dbReference type="ARBA" id="ARBA00022989"/>
    </source>
</evidence>
<evidence type="ECO:0000313" key="7">
    <source>
        <dbReference type="EMBL" id="QUI21182.1"/>
    </source>
</evidence>
<feature type="domain" description="Yip1" evidence="6">
    <location>
        <begin position="10"/>
        <end position="181"/>
    </location>
</feature>
<sequence length="206" mass="24002">MLKDFIQFPWYIVTHPIEGFYDMKFEKKGRLTVALTFIGLMALVNIFGLLYTGFMVNHYNPFFMNSIMQIIYTIMPLLLFCIGNWSITTLVDGKGKFKEIVMVVGYAAFPYLIVTILNMVYSNFITPSEAAFYYFFRTFAYGIMLFLLFTGTMVIHEFTVKREMVTVILTLIAMAVIIFVALLFFSVIQQIQGFMYSIYKELTLRM</sequence>
<organism evidence="7 8">
    <name type="scientific">Vallitalea pronyensis</name>
    <dbReference type="NCBI Taxonomy" id="1348613"/>
    <lineage>
        <taxon>Bacteria</taxon>
        <taxon>Bacillati</taxon>
        <taxon>Bacillota</taxon>
        <taxon>Clostridia</taxon>
        <taxon>Lachnospirales</taxon>
        <taxon>Vallitaleaceae</taxon>
        <taxon>Vallitalea</taxon>
    </lineage>
</organism>
<dbReference type="AlphaFoldDB" id="A0A8J8MG55"/>
<feature type="transmembrane region" description="Helical" evidence="5">
    <location>
        <begin position="66"/>
        <end position="88"/>
    </location>
</feature>
<protein>
    <submittedName>
        <fullName evidence="7">YIP1 family protein</fullName>
    </submittedName>
</protein>
<evidence type="ECO:0000256" key="2">
    <source>
        <dbReference type="ARBA" id="ARBA00022692"/>
    </source>
</evidence>
<feature type="transmembrane region" description="Helical" evidence="5">
    <location>
        <begin position="133"/>
        <end position="155"/>
    </location>
</feature>
<dbReference type="Pfam" id="PF04893">
    <property type="entry name" value="Yip1"/>
    <property type="match status" value="1"/>
</dbReference>
<dbReference type="InterPro" id="IPR006977">
    <property type="entry name" value="Yip1_dom"/>
</dbReference>
<evidence type="ECO:0000256" key="5">
    <source>
        <dbReference type="SAM" id="Phobius"/>
    </source>
</evidence>
<evidence type="ECO:0000256" key="1">
    <source>
        <dbReference type="ARBA" id="ARBA00004141"/>
    </source>
</evidence>
<evidence type="ECO:0000256" key="4">
    <source>
        <dbReference type="ARBA" id="ARBA00023136"/>
    </source>
</evidence>
<keyword evidence="2 5" id="KW-0812">Transmembrane</keyword>
<evidence type="ECO:0000259" key="6">
    <source>
        <dbReference type="Pfam" id="PF04893"/>
    </source>
</evidence>
<dbReference type="Proteomes" id="UP000683246">
    <property type="component" value="Chromosome"/>
</dbReference>
<feature type="transmembrane region" description="Helical" evidence="5">
    <location>
        <begin position="100"/>
        <end position="121"/>
    </location>
</feature>
<dbReference type="EMBL" id="CP058649">
    <property type="protein sequence ID" value="QUI21182.1"/>
    <property type="molecule type" value="Genomic_DNA"/>
</dbReference>
<name>A0A8J8MG55_9FIRM</name>
<dbReference type="RefSeq" id="WP_212696645.1">
    <property type="nucleotide sequence ID" value="NZ_CP058649.1"/>
</dbReference>
<keyword evidence="8" id="KW-1185">Reference proteome</keyword>
<proteinExistence type="predicted"/>